<dbReference type="KEGG" id="aex:Astex_0334"/>
<dbReference type="Proteomes" id="UP000001492">
    <property type="component" value="Chromosome 1"/>
</dbReference>
<accession>E8RPQ5</accession>
<organism evidence="2 3">
    <name type="scientific">Asticcacaulis excentricus (strain ATCC 15261 / DSM 4724 / KCTC 12464 / NCIMB 9791 / VKM B-1370 / CB 48)</name>
    <dbReference type="NCBI Taxonomy" id="573065"/>
    <lineage>
        <taxon>Bacteria</taxon>
        <taxon>Pseudomonadati</taxon>
        <taxon>Pseudomonadota</taxon>
        <taxon>Alphaproteobacteria</taxon>
        <taxon>Caulobacterales</taxon>
        <taxon>Caulobacteraceae</taxon>
        <taxon>Asticcacaulis</taxon>
    </lineage>
</organism>
<sequence length="61" mass="7182">MRVRFLRDRDFTPPENRMVTYAYKKGTEETVKRAWGEEMKTDGDCEEIDPPRRATSEKAAD</sequence>
<evidence type="ECO:0000313" key="3">
    <source>
        <dbReference type="Proteomes" id="UP000001492"/>
    </source>
</evidence>
<reference evidence="3" key="1">
    <citation type="submission" date="2010-12" db="EMBL/GenBank/DDBJ databases">
        <title>Complete sequence of chromosome 1 of Asticcacaulis excentricus CB 48.</title>
        <authorList>
            <consortium name="US DOE Joint Genome Institute"/>
            <person name="Lucas S."/>
            <person name="Copeland A."/>
            <person name="Lapidus A."/>
            <person name="Cheng J.-F."/>
            <person name="Bruce D."/>
            <person name="Goodwin L."/>
            <person name="Pitluck S."/>
            <person name="Teshima H."/>
            <person name="Davenport K."/>
            <person name="Detter J.C."/>
            <person name="Han C."/>
            <person name="Tapia R."/>
            <person name="Land M."/>
            <person name="Hauser L."/>
            <person name="Jeffries C."/>
            <person name="Kyrpides N."/>
            <person name="Ivanova N."/>
            <person name="Ovchinnikova G."/>
            <person name="Brun Y.V."/>
            <person name="Woyke T."/>
        </authorList>
    </citation>
    <scope>NUCLEOTIDE SEQUENCE [LARGE SCALE GENOMIC DNA]</scope>
    <source>
        <strain evidence="3">ATCC 15261 / DSM 4724 / KCTC 12464 / NCIMB 9791 / VKM B-1370 / CB 48</strain>
    </source>
</reference>
<evidence type="ECO:0000313" key="2">
    <source>
        <dbReference type="EMBL" id="ADU12032.1"/>
    </source>
</evidence>
<feature type="region of interest" description="Disordered" evidence="1">
    <location>
        <begin position="36"/>
        <end position="61"/>
    </location>
</feature>
<dbReference type="STRING" id="573065.Astex_0334"/>
<evidence type="ECO:0000256" key="1">
    <source>
        <dbReference type="SAM" id="MobiDB-lite"/>
    </source>
</evidence>
<protein>
    <submittedName>
        <fullName evidence="2">Uncharacterized protein</fullName>
    </submittedName>
</protein>
<name>E8RPQ5_ASTEC</name>
<dbReference type="AlphaFoldDB" id="E8RPQ5"/>
<dbReference type="HOGENOM" id="CLU_2912428_0_0_5"/>
<gene>
    <name evidence="2" type="ordered locus">Astex_0334</name>
</gene>
<proteinExistence type="predicted"/>
<dbReference type="RefSeq" id="WP_013477866.1">
    <property type="nucleotide sequence ID" value="NC_014816.1"/>
</dbReference>
<dbReference type="EMBL" id="CP002395">
    <property type="protein sequence ID" value="ADU12032.1"/>
    <property type="molecule type" value="Genomic_DNA"/>
</dbReference>
<keyword evidence="3" id="KW-1185">Reference proteome</keyword>